<protein>
    <submittedName>
        <fullName evidence="3">Uncharacterized protein</fullName>
    </submittedName>
</protein>
<reference evidence="4" key="1">
    <citation type="submission" date="2016-10" db="EMBL/GenBank/DDBJ databases">
        <authorList>
            <person name="Varghese N."/>
            <person name="Submissions S."/>
        </authorList>
    </citation>
    <scope>NUCLEOTIDE SEQUENCE [LARGE SCALE GENOMIC DNA]</scope>
    <source>
        <strain evidence="4">DSM 4771</strain>
    </source>
</reference>
<feature type="compositionally biased region" description="Basic residues" evidence="1">
    <location>
        <begin position="36"/>
        <end position="48"/>
    </location>
</feature>
<name>A0A1G8SZK3_9BACI</name>
<feature type="region of interest" description="Disordered" evidence="1">
    <location>
        <begin position="35"/>
        <end position="55"/>
    </location>
</feature>
<evidence type="ECO:0000313" key="4">
    <source>
        <dbReference type="Proteomes" id="UP000199225"/>
    </source>
</evidence>
<dbReference type="AlphaFoldDB" id="A0A1G8SZK3"/>
<sequence>MANNENLETGISGIGFILGAVGGYFLYRDTRLKKPESHRRLKKKRKKQERYEEGSRVYHSIEADKLQLKQEATRAARYEHNLS</sequence>
<keyword evidence="4" id="KW-1185">Reference proteome</keyword>
<evidence type="ECO:0000256" key="1">
    <source>
        <dbReference type="SAM" id="MobiDB-lite"/>
    </source>
</evidence>
<dbReference type="STRING" id="86666.SAMN04490247_1618"/>
<gene>
    <name evidence="3" type="ORF">SAMN04490247_1618</name>
</gene>
<keyword evidence="2" id="KW-1133">Transmembrane helix</keyword>
<keyword evidence="2" id="KW-0472">Membrane</keyword>
<dbReference type="Proteomes" id="UP000199225">
    <property type="component" value="Unassembled WGS sequence"/>
</dbReference>
<feature type="transmembrane region" description="Helical" evidence="2">
    <location>
        <begin position="6"/>
        <end position="27"/>
    </location>
</feature>
<dbReference type="EMBL" id="FNEV01000004">
    <property type="protein sequence ID" value="SDJ34699.1"/>
    <property type="molecule type" value="Genomic_DNA"/>
</dbReference>
<keyword evidence="2" id="KW-0812">Transmembrane</keyword>
<evidence type="ECO:0000256" key="2">
    <source>
        <dbReference type="SAM" id="Phobius"/>
    </source>
</evidence>
<dbReference type="OrthoDB" id="2972119at2"/>
<dbReference type="RefSeq" id="WP_093193365.1">
    <property type="nucleotide sequence ID" value="NZ_FNEV01000004.1"/>
</dbReference>
<accession>A0A1G8SZK3</accession>
<evidence type="ECO:0000313" key="3">
    <source>
        <dbReference type="EMBL" id="SDJ34699.1"/>
    </source>
</evidence>
<organism evidence="3 4">
    <name type="scientific">Salimicrobium halophilum</name>
    <dbReference type="NCBI Taxonomy" id="86666"/>
    <lineage>
        <taxon>Bacteria</taxon>
        <taxon>Bacillati</taxon>
        <taxon>Bacillota</taxon>
        <taxon>Bacilli</taxon>
        <taxon>Bacillales</taxon>
        <taxon>Bacillaceae</taxon>
        <taxon>Salimicrobium</taxon>
    </lineage>
</organism>
<proteinExistence type="predicted"/>